<dbReference type="EMBL" id="CAJVCH010530171">
    <property type="protein sequence ID" value="CAG7823647.1"/>
    <property type="molecule type" value="Genomic_DNA"/>
</dbReference>
<protein>
    <submittedName>
        <fullName evidence="1">Uncharacterized protein</fullName>
    </submittedName>
</protein>
<accession>A0A8J2PCH1</accession>
<keyword evidence="2" id="KW-1185">Reference proteome</keyword>
<dbReference type="AlphaFoldDB" id="A0A8J2PCH1"/>
<sequence length="90" mass="10398">MTRIKQIFTQEIFTEQNFDNSRQILASEQPIHPSINNENLAVPLLVLYYVLLYEDYRLINLKTSILQCFSPDIPQSCSIRVGCQNFSSNA</sequence>
<name>A0A8J2PCH1_9HEXA</name>
<organism evidence="1 2">
    <name type="scientific">Allacma fusca</name>
    <dbReference type="NCBI Taxonomy" id="39272"/>
    <lineage>
        <taxon>Eukaryota</taxon>
        <taxon>Metazoa</taxon>
        <taxon>Ecdysozoa</taxon>
        <taxon>Arthropoda</taxon>
        <taxon>Hexapoda</taxon>
        <taxon>Collembola</taxon>
        <taxon>Symphypleona</taxon>
        <taxon>Sminthuridae</taxon>
        <taxon>Allacma</taxon>
    </lineage>
</organism>
<proteinExistence type="predicted"/>
<reference evidence="1" key="1">
    <citation type="submission" date="2021-06" db="EMBL/GenBank/DDBJ databases">
        <authorList>
            <person name="Hodson N. C."/>
            <person name="Mongue J. A."/>
            <person name="Jaron S. K."/>
        </authorList>
    </citation>
    <scope>NUCLEOTIDE SEQUENCE</scope>
</reference>
<gene>
    <name evidence="1" type="ORF">AFUS01_LOCUS33849</name>
</gene>
<evidence type="ECO:0000313" key="1">
    <source>
        <dbReference type="EMBL" id="CAG7823647.1"/>
    </source>
</evidence>
<dbReference type="Proteomes" id="UP000708208">
    <property type="component" value="Unassembled WGS sequence"/>
</dbReference>
<evidence type="ECO:0000313" key="2">
    <source>
        <dbReference type="Proteomes" id="UP000708208"/>
    </source>
</evidence>
<comment type="caution">
    <text evidence="1">The sequence shown here is derived from an EMBL/GenBank/DDBJ whole genome shotgun (WGS) entry which is preliminary data.</text>
</comment>